<accession>A0ABS3AQP4</accession>
<dbReference type="InterPro" id="IPR013025">
    <property type="entry name" value="Ribosomal_uL23-like"/>
</dbReference>
<keyword evidence="4" id="KW-0699">rRNA-binding</keyword>
<comment type="caution">
    <text evidence="5">The sequence shown here is derived from an EMBL/GenBank/DDBJ whole genome shotgun (WGS) entry which is preliminary data.</text>
</comment>
<evidence type="ECO:0000313" key="6">
    <source>
        <dbReference type="Proteomes" id="UP000724964"/>
    </source>
</evidence>
<name>A0ABS3AQP4_9ACTN</name>
<comment type="subunit">
    <text evidence="4">Part of the 50S ribosomal subunit. Contacts protein L29, and trigger factor when it is bound to the ribosome.</text>
</comment>
<comment type="function">
    <text evidence="4">One of the early assembly proteins it binds 23S rRNA. One of the proteins that surrounds the polypeptide exit tunnel on the outside of the ribosome. Forms the main docking site for trigger factor binding to the ribosome.</text>
</comment>
<proteinExistence type="inferred from homology"/>
<keyword evidence="4" id="KW-0694">RNA-binding</keyword>
<evidence type="ECO:0000256" key="4">
    <source>
        <dbReference type="HAMAP-Rule" id="MF_01369"/>
    </source>
</evidence>
<dbReference type="InterPro" id="IPR012678">
    <property type="entry name" value="Ribosomal_uL23/eL15/eS24_sf"/>
</dbReference>
<keyword evidence="3 4" id="KW-0687">Ribonucleoprotein</keyword>
<dbReference type="InterPro" id="IPR012677">
    <property type="entry name" value="Nucleotide-bd_a/b_plait_sf"/>
</dbReference>
<dbReference type="HAMAP" id="MF_01369_B">
    <property type="entry name" value="Ribosomal_uL23_B"/>
    <property type="match status" value="1"/>
</dbReference>
<reference evidence="5" key="1">
    <citation type="submission" date="2021-02" db="EMBL/GenBank/DDBJ databases">
        <title>Activity-based single-cell genomes from oceanic crustal fluid captures similar information to metagenomic and metatranscriptomic surveys with orders of magnitude less sampling.</title>
        <authorList>
            <person name="D'Angelo T.S."/>
            <person name="Orcutt B.N."/>
        </authorList>
    </citation>
    <scope>NUCLEOTIDE SEQUENCE [LARGE SCALE GENOMIC DNA]</scope>
    <source>
        <strain evidence="5">AH-315-J10</strain>
    </source>
</reference>
<comment type="similarity">
    <text evidence="1 4">Belongs to the universal ribosomal protein uL23 family.</text>
</comment>
<dbReference type="Gene3D" id="3.30.70.330">
    <property type="match status" value="1"/>
</dbReference>
<evidence type="ECO:0000256" key="2">
    <source>
        <dbReference type="ARBA" id="ARBA00022980"/>
    </source>
</evidence>
<keyword evidence="2 4" id="KW-0689">Ribosomal protein</keyword>
<evidence type="ECO:0000256" key="1">
    <source>
        <dbReference type="ARBA" id="ARBA00006700"/>
    </source>
</evidence>
<dbReference type="EMBL" id="JAFIUH010000008">
    <property type="protein sequence ID" value="MBN4059630.1"/>
    <property type="molecule type" value="Genomic_DNA"/>
</dbReference>
<dbReference type="PANTHER" id="PTHR11620">
    <property type="entry name" value="60S RIBOSOMAL PROTEIN L23A"/>
    <property type="match status" value="1"/>
</dbReference>
<organism evidence="5 6">
    <name type="scientific">Acidimicrobium ferrooxidans</name>
    <dbReference type="NCBI Taxonomy" id="53635"/>
    <lineage>
        <taxon>Bacteria</taxon>
        <taxon>Bacillati</taxon>
        <taxon>Actinomycetota</taxon>
        <taxon>Acidimicrobiia</taxon>
        <taxon>Acidimicrobiales</taxon>
        <taxon>Acidimicrobiaceae</taxon>
        <taxon>Acidimicrobium</taxon>
    </lineage>
</organism>
<evidence type="ECO:0000313" key="5">
    <source>
        <dbReference type="EMBL" id="MBN4059630.1"/>
    </source>
</evidence>
<sequence>MKDARDVVIAPVVSEKSYALLEDNVYTFLVHPSASKPEIKDAIESIFEVTVTRVNTLNRKGKRIRNRRSLSYGQRPDTKRAIVSLAEGDSIDLFGA</sequence>
<gene>
    <name evidence="4 5" type="primary">rplW</name>
    <name evidence="5" type="ORF">JYT35_00765</name>
</gene>
<evidence type="ECO:0000256" key="3">
    <source>
        <dbReference type="ARBA" id="ARBA00023274"/>
    </source>
</evidence>
<dbReference type="Proteomes" id="UP000724964">
    <property type="component" value="Unassembled WGS sequence"/>
</dbReference>
<dbReference type="GO" id="GO:0005840">
    <property type="term" value="C:ribosome"/>
    <property type="evidence" value="ECO:0007669"/>
    <property type="project" value="UniProtKB-KW"/>
</dbReference>
<keyword evidence="6" id="KW-1185">Reference proteome</keyword>
<dbReference type="SUPFAM" id="SSF54189">
    <property type="entry name" value="Ribosomal proteins S24e, L23 and L15e"/>
    <property type="match status" value="1"/>
</dbReference>
<dbReference type="Pfam" id="PF00276">
    <property type="entry name" value="Ribosomal_L23"/>
    <property type="match status" value="1"/>
</dbReference>
<dbReference type="NCBIfam" id="NF004364">
    <property type="entry name" value="PRK05738.2-5"/>
    <property type="match status" value="1"/>
</dbReference>
<protein>
    <recommendedName>
        <fullName evidence="4">Large ribosomal subunit protein uL23</fullName>
    </recommendedName>
</protein>
<dbReference type="NCBIfam" id="NF004363">
    <property type="entry name" value="PRK05738.2-4"/>
    <property type="match status" value="1"/>
</dbReference>